<evidence type="ECO:0000259" key="2">
    <source>
        <dbReference type="SMART" id="SM01227"/>
    </source>
</evidence>
<dbReference type="PANTHER" id="PTHR34357:SF2">
    <property type="entry name" value="F26F24.3-RELATED"/>
    <property type="match status" value="1"/>
</dbReference>
<gene>
    <name evidence="3" type="ORF">BE221DRAFT_39794</name>
</gene>
<dbReference type="InterPro" id="IPR012891">
    <property type="entry name" value="GCK_dom"/>
</dbReference>
<name>A0A1Y5IMZ4_OSTTA</name>
<dbReference type="EMBL" id="KZ155774">
    <property type="protein sequence ID" value="OUS48452.1"/>
    <property type="molecule type" value="Genomic_DNA"/>
</dbReference>
<sequence length="87" mass="9630">DAEEESECGFCKYMKGGSCRDAFVRWEACVDEAKARGEDFVETCFETTSALRDCMLLDPEYYGPMTGGEEETEETGEGEGEAAKESE</sequence>
<feature type="non-terminal residue" evidence="3">
    <location>
        <position position="87"/>
    </location>
</feature>
<feature type="non-terminal residue" evidence="3">
    <location>
        <position position="1"/>
    </location>
</feature>
<dbReference type="eggNOG" id="ENOG502S428">
    <property type="taxonomic scope" value="Eukaryota"/>
</dbReference>
<dbReference type="Gene3D" id="1.10.287.2900">
    <property type="match status" value="1"/>
</dbReference>
<feature type="domain" description="GCK" evidence="2">
    <location>
        <begin position="6"/>
        <end position="80"/>
    </location>
</feature>
<dbReference type="SMART" id="SM01227">
    <property type="entry name" value="GCK"/>
    <property type="match status" value="1"/>
</dbReference>
<dbReference type="Proteomes" id="UP000195557">
    <property type="component" value="Unassembled WGS sequence"/>
</dbReference>
<protein>
    <submittedName>
        <fullName evidence="3">GCK domain-domain-containing protein</fullName>
    </submittedName>
</protein>
<dbReference type="Pfam" id="PF07802">
    <property type="entry name" value="GCK"/>
    <property type="match status" value="1"/>
</dbReference>
<dbReference type="PANTHER" id="PTHR34357">
    <property type="entry name" value="F7A19.14 PROTEIN-RELATED"/>
    <property type="match status" value="1"/>
</dbReference>
<evidence type="ECO:0000256" key="1">
    <source>
        <dbReference type="SAM" id="MobiDB-lite"/>
    </source>
</evidence>
<evidence type="ECO:0000313" key="3">
    <source>
        <dbReference type="EMBL" id="OUS48452.1"/>
    </source>
</evidence>
<reference evidence="3" key="1">
    <citation type="submission" date="2017-04" db="EMBL/GenBank/DDBJ databases">
        <title>Population genomics of picophytoplankton unveils novel chromosome hypervariability.</title>
        <authorList>
            <consortium name="DOE Joint Genome Institute"/>
            <person name="Blanc-Mathieu R."/>
            <person name="Krasovec M."/>
            <person name="Hebrard M."/>
            <person name="Yau S."/>
            <person name="Desgranges E."/>
            <person name="Martin J."/>
            <person name="Schackwitz W."/>
            <person name="Kuo A."/>
            <person name="Salin G."/>
            <person name="Donnadieu C."/>
            <person name="Desdevises Y."/>
            <person name="Sanchez-Ferandin S."/>
            <person name="Moreau H."/>
            <person name="Rivals E."/>
            <person name="Grigoriev I.V."/>
            <person name="Grimsley N."/>
            <person name="Eyre-Walker A."/>
            <person name="Piganeau G."/>
        </authorList>
    </citation>
    <scope>NUCLEOTIDE SEQUENCE [LARGE SCALE GENOMIC DNA]</scope>
    <source>
        <strain evidence="3">RCC 1115</strain>
    </source>
</reference>
<feature type="compositionally biased region" description="Acidic residues" evidence="1">
    <location>
        <begin position="68"/>
        <end position="80"/>
    </location>
</feature>
<proteinExistence type="predicted"/>
<dbReference type="AlphaFoldDB" id="A0A1Y5IMZ4"/>
<accession>A0A1Y5IMZ4</accession>
<organism evidence="3">
    <name type="scientific">Ostreococcus tauri</name>
    <name type="common">Marine green alga</name>
    <dbReference type="NCBI Taxonomy" id="70448"/>
    <lineage>
        <taxon>Eukaryota</taxon>
        <taxon>Viridiplantae</taxon>
        <taxon>Chlorophyta</taxon>
        <taxon>Mamiellophyceae</taxon>
        <taxon>Mamiellales</taxon>
        <taxon>Bathycoccaceae</taxon>
        <taxon>Ostreococcus</taxon>
    </lineage>
</organism>
<feature type="region of interest" description="Disordered" evidence="1">
    <location>
        <begin position="62"/>
        <end position="87"/>
    </location>
</feature>